<evidence type="ECO:0000259" key="3">
    <source>
        <dbReference type="Pfam" id="PF01557"/>
    </source>
</evidence>
<organism evidence="4">
    <name type="scientific">freshwater metagenome</name>
    <dbReference type="NCBI Taxonomy" id="449393"/>
    <lineage>
        <taxon>unclassified sequences</taxon>
        <taxon>metagenomes</taxon>
        <taxon>ecological metagenomes</taxon>
    </lineage>
</organism>
<sequence>MKIARLGEIYKEKPAVIISETEAVFVDDLISDWNRTELENGALEKVSKADLSSRPKVKLSDFRFGSPVARPTKVICVGLNYVKHAKETGLEAPAEPVIFMKAPDTVIGGNDQIVVPPNSAKTDYEVELCVVIKKDALYLKSPEDAADYILGYTVSQDVSERHWQVERSGQWVKGKSFPSFNPMGPWIVTGDELKANGFDPNNLQLSCTIDGEVRQNSNTNDLIFGLNHCIWYITQFMELKAGDVINTGTPEGVGMGFKPAKFLKGGEKIVTTIEGIGTITNQVVNYK</sequence>
<accession>A0A6J6F475</accession>
<feature type="domain" description="Fumarylacetoacetase-like C-terminal" evidence="3">
    <location>
        <begin position="73"/>
        <end position="284"/>
    </location>
</feature>
<dbReference type="InterPro" id="IPR011234">
    <property type="entry name" value="Fumarylacetoacetase-like_C"/>
</dbReference>
<dbReference type="PANTHER" id="PTHR42796:SF4">
    <property type="entry name" value="FUMARYLACETOACETATE HYDROLASE DOMAIN-CONTAINING PROTEIN 2A"/>
    <property type="match status" value="1"/>
</dbReference>
<comment type="similarity">
    <text evidence="1">Belongs to the FAH family.</text>
</comment>
<dbReference type="GO" id="GO:0016853">
    <property type="term" value="F:isomerase activity"/>
    <property type="evidence" value="ECO:0007669"/>
    <property type="project" value="UniProtKB-ARBA"/>
</dbReference>
<dbReference type="Pfam" id="PF01557">
    <property type="entry name" value="FAA_hydrolase"/>
    <property type="match status" value="1"/>
</dbReference>
<protein>
    <submittedName>
        <fullName evidence="4">Unannotated protein</fullName>
    </submittedName>
</protein>
<name>A0A6J6F475_9ZZZZ</name>
<dbReference type="InterPro" id="IPR036663">
    <property type="entry name" value="Fumarylacetoacetase_C_sf"/>
</dbReference>
<keyword evidence="2" id="KW-0479">Metal-binding</keyword>
<gene>
    <name evidence="4" type="ORF">UFOPK1747_00665</name>
</gene>
<dbReference type="SUPFAM" id="SSF56529">
    <property type="entry name" value="FAH"/>
    <property type="match status" value="1"/>
</dbReference>
<dbReference type="AlphaFoldDB" id="A0A6J6F475"/>
<dbReference type="EMBL" id="CAEZTV010000098">
    <property type="protein sequence ID" value="CAB4582395.1"/>
    <property type="molecule type" value="Genomic_DNA"/>
</dbReference>
<dbReference type="InterPro" id="IPR051121">
    <property type="entry name" value="FAH"/>
</dbReference>
<evidence type="ECO:0000256" key="2">
    <source>
        <dbReference type="ARBA" id="ARBA00022723"/>
    </source>
</evidence>
<dbReference type="GO" id="GO:0046872">
    <property type="term" value="F:metal ion binding"/>
    <property type="evidence" value="ECO:0007669"/>
    <property type="project" value="UniProtKB-KW"/>
</dbReference>
<dbReference type="FunFam" id="3.90.850.10:FF:000002">
    <property type="entry name" value="2-hydroxyhepta-2,4-diene-1,7-dioate isomerase"/>
    <property type="match status" value="1"/>
</dbReference>
<dbReference type="Gene3D" id="3.90.850.10">
    <property type="entry name" value="Fumarylacetoacetase-like, C-terminal domain"/>
    <property type="match status" value="1"/>
</dbReference>
<dbReference type="GO" id="GO:0019752">
    <property type="term" value="P:carboxylic acid metabolic process"/>
    <property type="evidence" value="ECO:0007669"/>
    <property type="project" value="UniProtKB-ARBA"/>
</dbReference>
<dbReference type="PANTHER" id="PTHR42796">
    <property type="entry name" value="FUMARYLACETOACETATE HYDROLASE DOMAIN-CONTAINING PROTEIN 2A-RELATED"/>
    <property type="match status" value="1"/>
</dbReference>
<reference evidence="4" key="1">
    <citation type="submission" date="2020-05" db="EMBL/GenBank/DDBJ databases">
        <authorList>
            <person name="Chiriac C."/>
            <person name="Salcher M."/>
            <person name="Ghai R."/>
            <person name="Kavagutti S V."/>
        </authorList>
    </citation>
    <scope>NUCLEOTIDE SEQUENCE</scope>
</reference>
<evidence type="ECO:0000313" key="4">
    <source>
        <dbReference type="EMBL" id="CAB4582395.1"/>
    </source>
</evidence>
<evidence type="ECO:0000256" key="1">
    <source>
        <dbReference type="ARBA" id="ARBA00010211"/>
    </source>
</evidence>
<proteinExistence type="inferred from homology"/>